<dbReference type="OrthoDB" id="994442at2759"/>
<feature type="compositionally biased region" description="Basic residues" evidence="5">
    <location>
        <begin position="12"/>
        <end position="25"/>
    </location>
</feature>
<evidence type="ECO:0000256" key="2">
    <source>
        <dbReference type="ARBA" id="ARBA00023015"/>
    </source>
</evidence>
<dbReference type="AlphaFoldDB" id="A0A9Q0QWS5"/>
<comment type="subcellular location">
    <subcellularLocation>
        <location evidence="1">Nucleus</location>
    </subcellularLocation>
</comment>
<dbReference type="SUPFAM" id="SSF47459">
    <property type="entry name" value="HLH, helix-loop-helix DNA-binding domain"/>
    <property type="match status" value="1"/>
</dbReference>
<protein>
    <submittedName>
        <fullName evidence="6">Uncharacterized protein</fullName>
    </submittedName>
</protein>
<comment type="caution">
    <text evidence="6">The sequence shown here is derived from an EMBL/GenBank/DDBJ whole genome shotgun (WGS) entry which is preliminary data.</text>
</comment>
<evidence type="ECO:0000256" key="1">
    <source>
        <dbReference type="ARBA" id="ARBA00004123"/>
    </source>
</evidence>
<evidence type="ECO:0000256" key="4">
    <source>
        <dbReference type="ARBA" id="ARBA00023242"/>
    </source>
</evidence>
<organism evidence="6 7">
    <name type="scientific">Protea cynaroides</name>
    <dbReference type="NCBI Taxonomy" id="273540"/>
    <lineage>
        <taxon>Eukaryota</taxon>
        <taxon>Viridiplantae</taxon>
        <taxon>Streptophyta</taxon>
        <taxon>Embryophyta</taxon>
        <taxon>Tracheophyta</taxon>
        <taxon>Spermatophyta</taxon>
        <taxon>Magnoliopsida</taxon>
        <taxon>Proteales</taxon>
        <taxon>Proteaceae</taxon>
        <taxon>Protea</taxon>
    </lineage>
</organism>
<keyword evidence="7" id="KW-1185">Reference proteome</keyword>
<accession>A0A9Q0QWS5</accession>
<evidence type="ECO:0000313" key="7">
    <source>
        <dbReference type="Proteomes" id="UP001141806"/>
    </source>
</evidence>
<dbReference type="InterPro" id="IPR036638">
    <property type="entry name" value="HLH_DNA-bd_sf"/>
</dbReference>
<dbReference type="PANTHER" id="PTHR33124:SF57">
    <property type="entry name" value="TRANSCRIPTION FACTOR UPBEAT-LIKE PROTEIN"/>
    <property type="match status" value="1"/>
</dbReference>
<name>A0A9Q0QWS5_9MAGN</name>
<keyword evidence="2" id="KW-0805">Transcription regulation</keyword>
<gene>
    <name evidence="6" type="ORF">NE237_008124</name>
</gene>
<evidence type="ECO:0000256" key="5">
    <source>
        <dbReference type="SAM" id="MobiDB-lite"/>
    </source>
</evidence>
<dbReference type="GO" id="GO:0046983">
    <property type="term" value="F:protein dimerization activity"/>
    <property type="evidence" value="ECO:0007669"/>
    <property type="project" value="InterPro"/>
</dbReference>
<dbReference type="InterPro" id="IPR044660">
    <property type="entry name" value="IBH1-like"/>
</dbReference>
<dbReference type="GO" id="GO:0005634">
    <property type="term" value="C:nucleus"/>
    <property type="evidence" value="ECO:0007669"/>
    <property type="project" value="UniProtKB-SubCell"/>
</dbReference>
<dbReference type="PANTHER" id="PTHR33124">
    <property type="entry name" value="TRANSCRIPTION FACTOR IBH1-LIKE 1"/>
    <property type="match status" value="1"/>
</dbReference>
<dbReference type="GO" id="GO:0006355">
    <property type="term" value="P:regulation of DNA-templated transcription"/>
    <property type="evidence" value="ECO:0007669"/>
    <property type="project" value="InterPro"/>
</dbReference>
<dbReference type="CDD" id="cd11444">
    <property type="entry name" value="bHLH_AtIBH1_like"/>
    <property type="match status" value="1"/>
</dbReference>
<proteinExistence type="predicted"/>
<evidence type="ECO:0000256" key="3">
    <source>
        <dbReference type="ARBA" id="ARBA00023163"/>
    </source>
</evidence>
<dbReference type="InterPro" id="IPR044549">
    <property type="entry name" value="bHLH_AtIBH1-like"/>
</dbReference>
<keyword evidence="4" id="KW-0539">Nucleus</keyword>
<sequence length="104" mass="12068">MNSRPRSFVRTWKTKRGSLNRQRKTSLSRCQRRLRNVGNGRKVKLDISAKLEALKNLIPARNGEIKADRLFEETADYIVFLKAQVEILQGLNDYYGSDDKKEVV</sequence>
<dbReference type="Proteomes" id="UP001141806">
    <property type="component" value="Unassembled WGS sequence"/>
</dbReference>
<evidence type="ECO:0000313" key="6">
    <source>
        <dbReference type="EMBL" id="KAJ4974950.1"/>
    </source>
</evidence>
<keyword evidence="3" id="KW-0804">Transcription</keyword>
<feature type="region of interest" description="Disordered" evidence="5">
    <location>
        <begin position="1"/>
        <end position="25"/>
    </location>
</feature>
<dbReference type="GO" id="GO:0000976">
    <property type="term" value="F:transcription cis-regulatory region binding"/>
    <property type="evidence" value="ECO:0007669"/>
    <property type="project" value="UniProtKB-ARBA"/>
</dbReference>
<reference evidence="6" key="1">
    <citation type="journal article" date="2023" name="Plant J.">
        <title>The genome of the king protea, Protea cynaroides.</title>
        <authorList>
            <person name="Chang J."/>
            <person name="Duong T.A."/>
            <person name="Schoeman C."/>
            <person name="Ma X."/>
            <person name="Roodt D."/>
            <person name="Barker N."/>
            <person name="Li Z."/>
            <person name="Van de Peer Y."/>
            <person name="Mizrachi E."/>
        </authorList>
    </citation>
    <scope>NUCLEOTIDE SEQUENCE</scope>
    <source>
        <tissue evidence="6">Young leaves</tissue>
    </source>
</reference>
<dbReference type="EMBL" id="JAMYWD010000004">
    <property type="protein sequence ID" value="KAJ4974950.1"/>
    <property type="molecule type" value="Genomic_DNA"/>
</dbReference>